<dbReference type="NCBIfam" id="TIGR00426">
    <property type="entry name" value="competence protein ComEA helix-hairpin-helix repeat region"/>
    <property type="match status" value="1"/>
</dbReference>
<comment type="caution">
    <text evidence="3">The sequence shown here is derived from an EMBL/GenBank/DDBJ whole genome shotgun (WGS) entry which is preliminary data.</text>
</comment>
<organism evidence="3 4">
    <name type="scientific">Niallia endozanthoxylica</name>
    <dbReference type="NCBI Taxonomy" id="2036016"/>
    <lineage>
        <taxon>Bacteria</taxon>
        <taxon>Bacillati</taxon>
        <taxon>Bacillota</taxon>
        <taxon>Bacilli</taxon>
        <taxon>Bacillales</taxon>
        <taxon>Bacillaceae</taxon>
        <taxon>Niallia</taxon>
    </lineage>
</organism>
<keyword evidence="4" id="KW-1185">Reference proteome</keyword>
<dbReference type="InterPro" id="IPR010994">
    <property type="entry name" value="RuvA_2-like"/>
</dbReference>
<dbReference type="Proteomes" id="UP000326671">
    <property type="component" value="Unassembled WGS sequence"/>
</dbReference>
<dbReference type="SUPFAM" id="SSF47781">
    <property type="entry name" value="RuvA domain 2-like"/>
    <property type="match status" value="1"/>
</dbReference>
<reference evidence="3 4" key="1">
    <citation type="submission" date="2019-09" db="EMBL/GenBank/DDBJ databases">
        <title>Whole genome sequences of isolates from the Mars Exploration Rovers.</title>
        <authorList>
            <person name="Seuylemezian A."/>
            <person name="Vaishampayan P."/>
        </authorList>
    </citation>
    <scope>NUCLEOTIDE SEQUENCE [LARGE SCALE GENOMIC DNA]</scope>
    <source>
        <strain evidence="3 4">MER_TA_151</strain>
    </source>
</reference>
<dbReference type="GO" id="GO:0015627">
    <property type="term" value="C:type II protein secretion system complex"/>
    <property type="evidence" value="ECO:0007669"/>
    <property type="project" value="TreeGrafter"/>
</dbReference>
<dbReference type="GO" id="GO:0003677">
    <property type="term" value="F:DNA binding"/>
    <property type="evidence" value="ECO:0007669"/>
    <property type="project" value="InterPro"/>
</dbReference>
<evidence type="ECO:0000313" key="4">
    <source>
        <dbReference type="Proteomes" id="UP000326671"/>
    </source>
</evidence>
<dbReference type="InterPro" id="IPR051675">
    <property type="entry name" value="Endo/Exo/Phosphatase_dom_1"/>
</dbReference>
<evidence type="ECO:0000313" key="3">
    <source>
        <dbReference type="EMBL" id="KAA9026478.1"/>
    </source>
</evidence>
<protein>
    <recommendedName>
        <fullName evidence="2">Helix-hairpin-helix DNA-binding motif class 1 domain-containing protein</fullName>
    </recommendedName>
</protein>
<evidence type="ECO:0000256" key="1">
    <source>
        <dbReference type="SAM" id="Phobius"/>
    </source>
</evidence>
<keyword evidence="1" id="KW-1133">Transmembrane helix</keyword>
<dbReference type="EMBL" id="VYKL01000015">
    <property type="protein sequence ID" value="KAA9026478.1"/>
    <property type="molecule type" value="Genomic_DNA"/>
</dbReference>
<dbReference type="Gene3D" id="3.10.560.10">
    <property type="entry name" value="Outer membrane lipoprotein wza domain like"/>
    <property type="match status" value="1"/>
</dbReference>
<keyword evidence="1" id="KW-0472">Membrane</keyword>
<dbReference type="PANTHER" id="PTHR21180">
    <property type="entry name" value="ENDONUCLEASE/EXONUCLEASE/PHOSPHATASE FAMILY DOMAIN-CONTAINING PROTEIN 1"/>
    <property type="match status" value="1"/>
</dbReference>
<dbReference type="OrthoDB" id="9790239at2"/>
<feature type="transmembrane region" description="Helical" evidence="1">
    <location>
        <begin position="12"/>
        <end position="28"/>
    </location>
</feature>
<dbReference type="InterPro" id="IPR019554">
    <property type="entry name" value="Soluble_ligand-bd"/>
</dbReference>
<feature type="domain" description="Helix-hairpin-helix DNA-binding motif class 1" evidence="2">
    <location>
        <begin position="163"/>
        <end position="182"/>
    </location>
</feature>
<keyword evidence="1" id="KW-0812">Transmembrane</keyword>
<dbReference type="GO" id="GO:0015628">
    <property type="term" value="P:protein secretion by the type II secretion system"/>
    <property type="evidence" value="ECO:0007669"/>
    <property type="project" value="TreeGrafter"/>
</dbReference>
<dbReference type="PANTHER" id="PTHR21180:SF32">
    <property type="entry name" value="ENDONUCLEASE_EXONUCLEASE_PHOSPHATASE FAMILY DOMAIN-CONTAINING PROTEIN 1"/>
    <property type="match status" value="1"/>
</dbReference>
<dbReference type="Pfam" id="PF10531">
    <property type="entry name" value="SLBB"/>
    <property type="match status" value="1"/>
</dbReference>
<name>A0A5J5HXS7_9BACI</name>
<evidence type="ECO:0000259" key="2">
    <source>
        <dbReference type="SMART" id="SM00278"/>
    </source>
</evidence>
<dbReference type="InterPro" id="IPR003583">
    <property type="entry name" value="Hlx-hairpin-Hlx_DNA-bd_motif"/>
</dbReference>
<accession>A0A5J5HXS7</accession>
<gene>
    <name evidence="3" type="ORF">F4V44_10955</name>
</gene>
<feature type="domain" description="Helix-hairpin-helix DNA-binding motif class 1" evidence="2">
    <location>
        <begin position="193"/>
        <end position="212"/>
    </location>
</feature>
<sequence length="216" mass="23630">MIDWLKGNKMYLLIATLVVLTIVIYFLVPSEKNLSNKAVNSDWMEIEDKGLLEDEQEETEIEGITEEKERILIDVKGAVAAPGVYEALSGDRVQNLINQAGGLLETADQQKINFAMKVVDEMVLYIPMIGEDSQVTAGGQGSIPAADAVQGKALVNLNTASESELETLPGVGPSKAAAIMEYRETNGRFQNIEELMEISGIGEKTFEKLKEHISVN</sequence>
<dbReference type="Gene3D" id="1.10.150.280">
    <property type="entry name" value="AF1531-like domain"/>
    <property type="match status" value="1"/>
</dbReference>
<proteinExistence type="predicted"/>
<dbReference type="InterPro" id="IPR004509">
    <property type="entry name" value="Competence_ComEA_HhH"/>
</dbReference>
<dbReference type="SMART" id="SM00278">
    <property type="entry name" value="HhH1"/>
    <property type="match status" value="2"/>
</dbReference>
<dbReference type="GO" id="GO:0006281">
    <property type="term" value="P:DNA repair"/>
    <property type="evidence" value="ECO:0007669"/>
    <property type="project" value="InterPro"/>
</dbReference>
<dbReference type="Pfam" id="PF12836">
    <property type="entry name" value="HHH_3"/>
    <property type="match status" value="1"/>
</dbReference>
<dbReference type="AlphaFoldDB" id="A0A5J5HXS7"/>